<dbReference type="InterPro" id="IPR014729">
    <property type="entry name" value="Rossmann-like_a/b/a_fold"/>
</dbReference>
<protein>
    <submittedName>
        <fullName evidence="1">D-glycero-beta-D-manno-heptose 1-phosphate adenylyltransferase</fullName>
    </submittedName>
</protein>
<comment type="caution">
    <text evidence="1">The sequence shown here is derived from an EMBL/GenBank/DDBJ whole genome shotgun (WGS) entry which is preliminary data.</text>
</comment>
<organism evidence="1 2">
    <name type="scientific">Zunongwangia profunda</name>
    <dbReference type="NCBI Taxonomy" id="398743"/>
    <lineage>
        <taxon>Bacteria</taxon>
        <taxon>Pseudomonadati</taxon>
        <taxon>Bacteroidota</taxon>
        <taxon>Flavobacteriia</taxon>
        <taxon>Flavobacteriales</taxon>
        <taxon>Flavobacteriaceae</taxon>
        <taxon>Zunongwangia</taxon>
    </lineage>
</organism>
<dbReference type="EMBL" id="DPMF01000135">
    <property type="protein sequence ID" value="HCV80555.1"/>
    <property type="molecule type" value="Genomic_DNA"/>
</dbReference>
<evidence type="ECO:0000313" key="1">
    <source>
        <dbReference type="EMBL" id="HCV80555.1"/>
    </source>
</evidence>
<name>A0A3D5IXE2_9FLAO</name>
<dbReference type="GO" id="GO:0016779">
    <property type="term" value="F:nucleotidyltransferase activity"/>
    <property type="evidence" value="ECO:0007669"/>
    <property type="project" value="UniProtKB-KW"/>
</dbReference>
<accession>A0A3D5IXE2</accession>
<gene>
    <name evidence="1" type="ORF">DGQ38_05845</name>
</gene>
<proteinExistence type="predicted"/>
<dbReference type="Gene3D" id="3.40.50.620">
    <property type="entry name" value="HUPs"/>
    <property type="match status" value="1"/>
</dbReference>
<keyword evidence="1" id="KW-0808">Transferase</keyword>
<sequence length="59" mass="6480">LKLIKELEPDVLVKGKDYKVKNITGSKEVLSKGGQVKTIKLIKGVSTSNLIKKIKDLDS</sequence>
<dbReference type="Proteomes" id="UP000264330">
    <property type="component" value="Unassembled WGS sequence"/>
</dbReference>
<reference evidence="1 2" key="1">
    <citation type="journal article" date="2018" name="Nat. Biotechnol.">
        <title>A standardized bacterial taxonomy based on genome phylogeny substantially revises the tree of life.</title>
        <authorList>
            <person name="Parks D.H."/>
            <person name="Chuvochina M."/>
            <person name="Waite D.W."/>
            <person name="Rinke C."/>
            <person name="Skarshewski A."/>
            <person name="Chaumeil P.A."/>
            <person name="Hugenholtz P."/>
        </authorList>
    </citation>
    <scope>NUCLEOTIDE SEQUENCE [LARGE SCALE GENOMIC DNA]</scope>
    <source>
        <strain evidence="1">UBA9359</strain>
    </source>
</reference>
<dbReference type="AlphaFoldDB" id="A0A3D5IXE2"/>
<evidence type="ECO:0000313" key="2">
    <source>
        <dbReference type="Proteomes" id="UP000264330"/>
    </source>
</evidence>
<keyword evidence="1" id="KW-0548">Nucleotidyltransferase</keyword>
<feature type="non-terminal residue" evidence="1">
    <location>
        <position position="1"/>
    </location>
</feature>